<dbReference type="STRING" id="1296100.A0A1B9G3M2"/>
<dbReference type="GeneID" id="30209829"/>
<sequence length="434" mass="49077">MSSPTSDTDPDLRDVFALLYADDDWTFTSDTEEPEGPPDEVHPPLNSIIPDIEIDVVDSSLSKDAKDDVQQISGKYTRKRFVDALDSLLSSPQPTNKKSRIYNAPPSTHTSSVILCTQPLPALPTPKEYLPYSPLGLLARMRTYQIHRYSPLLPNHLSPIKASLNGWINTGRNTLSCGVCQSTLRLDGLDEIRDDRVREEVARRLSIGFGSGHKRDCAWKVRRSPDELYDRLRNLLHPLISSNLSPLAQDLQTSIPTLSKIHITSPLSPTQEESLVQSVQSYQSHQSGMETTTSRGSVLLSLSGWYPYHPNALPSDHVFLHPTNTTSETDKAQEKGKEKEKEKGKTEIIHCRICQRRIGLWSFSTPPNGEEKKGLDPVKEHLNWCPLNHHQQTDGPKPWWEDSPLLREKVLVEGGINRDWVKLSDKLEKKPWRR</sequence>
<dbReference type="InterPro" id="IPR013909">
    <property type="entry name" value="NuBaID_C"/>
</dbReference>
<reference evidence="10" key="4">
    <citation type="submission" date="2024-02" db="EMBL/GenBank/DDBJ databases">
        <title>Comparative genomics of Cryptococcus and Kwoniella reveals pathogenesis evolution and contrasting modes of karyotype evolution via chromosome fusion or intercentromeric recombination.</title>
        <authorList>
            <person name="Coelho M.A."/>
            <person name="David-Palma M."/>
            <person name="Shea T."/>
            <person name="Bowers K."/>
            <person name="McGinley-Smith S."/>
            <person name="Mohammad A.W."/>
            <person name="Gnirke A."/>
            <person name="Yurkov A.M."/>
            <person name="Nowrousian M."/>
            <person name="Sun S."/>
            <person name="Cuomo C.A."/>
            <person name="Heitman J."/>
        </authorList>
    </citation>
    <scope>NUCLEOTIDE SEQUENCE</scope>
    <source>
        <strain evidence="10">CBS 10118</strain>
    </source>
</reference>
<evidence type="ECO:0008006" key="12">
    <source>
        <dbReference type="Google" id="ProtNLM"/>
    </source>
</evidence>
<feature type="domain" description="NuBaID C-terminal" evidence="8">
    <location>
        <begin position="343"/>
        <end position="394"/>
    </location>
</feature>
<dbReference type="RefSeq" id="XP_019046680.1">
    <property type="nucleotide sequence ID" value="XM_019192050.1"/>
</dbReference>
<evidence type="ECO:0000256" key="3">
    <source>
        <dbReference type="ARBA" id="ARBA00022771"/>
    </source>
</evidence>
<feature type="domain" description="C3HC-type" evidence="7">
    <location>
        <begin position="133"/>
        <end position="254"/>
    </location>
</feature>
<accession>A0A1B9G3M2</accession>
<dbReference type="Proteomes" id="UP000092730">
    <property type="component" value="Chromosome 4"/>
</dbReference>
<evidence type="ECO:0000256" key="5">
    <source>
        <dbReference type="ARBA" id="ARBA00023242"/>
    </source>
</evidence>
<dbReference type="EMBL" id="KI894021">
    <property type="protein sequence ID" value="OCF25610.1"/>
    <property type="molecule type" value="Genomic_DNA"/>
</dbReference>
<evidence type="ECO:0000256" key="2">
    <source>
        <dbReference type="ARBA" id="ARBA00022723"/>
    </source>
</evidence>
<dbReference type="GO" id="GO:0008270">
    <property type="term" value="F:zinc ion binding"/>
    <property type="evidence" value="ECO:0007669"/>
    <property type="project" value="UniProtKB-KW"/>
</dbReference>
<evidence type="ECO:0000256" key="4">
    <source>
        <dbReference type="ARBA" id="ARBA00022833"/>
    </source>
</evidence>
<feature type="compositionally biased region" description="Basic and acidic residues" evidence="6">
    <location>
        <begin position="328"/>
        <end position="344"/>
    </location>
</feature>
<evidence type="ECO:0000256" key="1">
    <source>
        <dbReference type="ARBA" id="ARBA00004123"/>
    </source>
</evidence>
<dbReference type="EMBL" id="CP144544">
    <property type="protein sequence ID" value="WVW84276.1"/>
    <property type="molecule type" value="Genomic_DNA"/>
</dbReference>
<dbReference type="PANTHER" id="PTHR15835:SF6">
    <property type="entry name" value="ZINC FINGER C3HC-TYPE PROTEIN 1"/>
    <property type="match status" value="1"/>
</dbReference>
<dbReference type="Pfam" id="PF07967">
    <property type="entry name" value="zf-C3HC"/>
    <property type="match status" value="1"/>
</dbReference>
<evidence type="ECO:0000313" key="11">
    <source>
        <dbReference type="Proteomes" id="UP000092730"/>
    </source>
</evidence>
<proteinExistence type="predicted"/>
<reference evidence="9" key="1">
    <citation type="submission" date="2013-07" db="EMBL/GenBank/DDBJ databases">
        <title>The Genome Sequence of Cryptococcus bestiolae CBS10118.</title>
        <authorList>
            <consortium name="The Broad Institute Genome Sequencing Platform"/>
            <person name="Cuomo C."/>
            <person name="Litvintseva A."/>
            <person name="Chen Y."/>
            <person name="Heitman J."/>
            <person name="Sun S."/>
            <person name="Springer D."/>
            <person name="Dromer F."/>
            <person name="Young S.K."/>
            <person name="Zeng Q."/>
            <person name="Gargeya S."/>
            <person name="Fitzgerald M."/>
            <person name="Abouelleil A."/>
            <person name="Alvarado L."/>
            <person name="Berlin A.M."/>
            <person name="Chapman S.B."/>
            <person name="Dewar J."/>
            <person name="Goldberg J."/>
            <person name="Griggs A."/>
            <person name="Gujja S."/>
            <person name="Hansen M."/>
            <person name="Howarth C."/>
            <person name="Imamovic A."/>
            <person name="Larimer J."/>
            <person name="McCowan C."/>
            <person name="Murphy C."/>
            <person name="Pearson M."/>
            <person name="Priest M."/>
            <person name="Roberts A."/>
            <person name="Saif S."/>
            <person name="Shea T."/>
            <person name="Sykes S."/>
            <person name="Wortman J."/>
            <person name="Nusbaum C."/>
            <person name="Birren B."/>
        </authorList>
    </citation>
    <scope>NUCLEOTIDE SEQUENCE [LARGE SCALE GENOMIC DNA]</scope>
    <source>
        <strain evidence="9">CBS 10118</strain>
    </source>
</reference>
<feature type="region of interest" description="Disordered" evidence="6">
    <location>
        <begin position="324"/>
        <end position="344"/>
    </location>
</feature>
<evidence type="ECO:0000313" key="9">
    <source>
        <dbReference type="EMBL" id="OCF25610.1"/>
    </source>
</evidence>
<gene>
    <name evidence="9" type="ORF">I302_05430</name>
    <name evidence="10" type="ORF">I302_106306</name>
</gene>
<evidence type="ECO:0000313" key="10">
    <source>
        <dbReference type="EMBL" id="WVW84276.1"/>
    </source>
</evidence>
<dbReference type="PANTHER" id="PTHR15835">
    <property type="entry name" value="NUCLEAR-INTERACTING PARTNER OF ALK"/>
    <property type="match status" value="1"/>
</dbReference>
<keyword evidence="3" id="KW-0863">Zinc-finger</keyword>
<evidence type="ECO:0000259" key="7">
    <source>
        <dbReference type="Pfam" id="PF07967"/>
    </source>
</evidence>
<reference evidence="9" key="3">
    <citation type="submission" date="2014-01" db="EMBL/GenBank/DDBJ databases">
        <title>Evolution of pathogenesis and genome organization in the Tremellales.</title>
        <authorList>
            <person name="Cuomo C."/>
            <person name="Litvintseva A."/>
            <person name="Heitman J."/>
            <person name="Chen Y."/>
            <person name="Sun S."/>
            <person name="Springer D."/>
            <person name="Dromer F."/>
            <person name="Young S."/>
            <person name="Zeng Q."/>
            <person name="Chapman S."/>
            <person name="Gujja S."/>
            <person name="Saif S."/>
            <person name="Birren B."/>
        </authorList>
    </citation>
    <scope>NUCLEOTIDE SEQUENCE</scope>
    <source>
        <strain evidence="9">CBS 10118</strain>
    </source>
</reference>
<dbReference type="OrthoDB" id="2592092at2759"/>
<evidence type="ECO:0000256" key="6">
    <source>
        <dbReference type="SAM" id="MobiDB-lite"/>
    </source>
</evidence>
<dbReference type="Pfam" id="PF08600">
    <property type="entry name" value="NuBaID_C"/>
    <property type="match status" value="1"/>
</dbReference>
<dbReference type="AlphaFoldDB" id="A0A1B9G3M2"/>
<organism evidence="9">
    <name type="scientific">Kwoniella bestiolae CBS 10118</name>
    <dbReference type="NCBI Taxonomy" id="1296100"/>
    <lineage>
        <taxon>Eukaryota</taxon>
        <taxon>Fungi</taxon>
        <taxon>Dikarya</taxon>
        <taxon>Basidiomycota</taxon>
        <taxon>Agaricomycotina</taxon>
        <taxon>Tremellomycetes</taxon>
        <taxon>Tremellales</taxon>
        <taxon>Cryptococcaceae</taxon>
        <taxon>Kwoniella</taxon>
    </lineage>
</organism>
<evidence type="ECO:0000259" key="8">
    <source>
        <dbReference type="Pfam" id="PF08600"/>
    </source>
</evidence>
<dbReference type="InterPro" id="IPR012935">
    <property type="entry name" value="NuBaID_N"/>
</dbReference>
<dbReference type="KEGG" id="kbi:30209829"/>
<keyword evidence="2" id="KW-0479">Metal-binding</keyword>
<protein>
    <recommendedName>
        <fullName evidence="12">C3HC-type domain-containing protein</fullName>
    </recommendedName>
</protein>
<name>A0A1B9G3M2_9TREE</name>
<keyword evidence="4" id="KW-0862">Zinc</keyword>
<dbReference type="VEuPathDB" id="FungiDB:I302_05430"/>
<comment type="subcellular location">
    <subcellularLocation>
        <location evidence="1">Nucleus</location>
    </subcellularLocation>
</comment>
<keyword evidence="11" id="KW-1185">Reference proteome</keyword>
<keyword evidence="5" id="KW-0539">Nucleus</keyword>
<reference evidence="10" key="2">
    <citation type="submission" date="2013-07" db="EMBL/GenBank/DDBJ databases">
        <authorList>
            <consortium name="The Broad Institute Genome Sequencing Platform"/>
            <person name="Cuomo C."/>
            <person name="Litvintseva A."/>
            <person name="Chen Y."/>
            <person name="Heitman J."/>
            <person name="Sun S."/>
            <person name="Springer D."/>
            <person name="Dromer F."/>
            <person name="Young S.K."/>
            <person name="Zeng Q."/>
            <person name="Gargeya S."/>
            <person name="Fitzgerald M."/>
            <person name="Abouelleil A."/>
            <person name="Alvarado L."/>
            <person name="Berlin A.M."/>
            <person name="Chapman S.B."/>
            <person name="Dewar J."/>
            <person name="Goldberg J."/>
            <person name="Griggs A."/>
            <person name="Gujja S."/>
            <person name="Hansen M."/>
            <person name="Howarth C."/>
            <person name="Imamovic A."/>
            <person name="Larimer J."/>
            <person name="McCowan C."/>
            <person name="Murphy C."/>
            <person name="Pearson M."/>
            <person name="Priest M."/>
            <person name="Roberts A."/>
            <person name="Saif S."/>
            <person name="Shea T."/>
            <person name="Sykes S."/>
            <person name="Wortman J."/>
            <person name="Nusbaum C."/>
            <person name="Birren B."/>
        </authorList>
    </citation>
    <scope>NUCLEOTIDE SEQUENCE</scope>
    <source>
        <strain evidence="10">CBS 10118</strain>
    </source>
</reference>
<dbReference type="GO" id="GO:0005634">
    <property type="term" value="C:nucleus"/>
    <property type="evidence" value="ECO:0007669"/>
    <property type="project" value="UniProtKB-SubCell"/>
</dbReference>